<dbReference type="OrthoDB" id="5791435at2"/>
<protein>
    <submittedName>
        <fullName evidence="1">Sulfur oxygenase reductase</fullName>
    </submittedName>
</protein>
<dbReference type="EnsemblBacteria" id="AAC06723">
    <property type="protein sequence ID" value="AAC06723"/>
    <property type="gene ID" value="aq_455"/>
</dbReference>
<keyword evidence="2" id="KW-1185">Reference proteome</keyword>
<dbReference type="STRING" id="224324.aq_455"/>
<dbReference type="InParanoid" id="O66762"/>
<dbReference type="HOGENOM" id="CLU_904908_0_0_0"/>
<dbReference type="SMR" id="O66762"/>
<evidence type="ECO:0000313" key="1">
    <source>
        <dbReference type="EMBL" id="AAC06723.1"/>
    </source>
</evidence>
<dbReference type="AlphaFoldDB" id="O66762"/>
<dbReference type="KEGG" id="aae:aq_455"/>
<dbReference type="EMBL" id="AE000657">
    <property type="protein sequence ID" value="AAC06723.1"/>
    <property type="molecule type" value="Genomic_DNA"/>
</dbReference>
<dbReference type="Proteomes" id="UP000000798">
    <property type="component" value="Chromosome"/>
</dbReference>
<name>O66762_AQUAE</name>
<gene>
    <name evidence="1" type="primary">sor</name>
    <name evidence="1" type="ordered locus">aq_455</name>
</gene>
<dbReference type="RefSeq" id="WP_010880260.1">
    <property type="nucleotide sequence ID" value="NC_000918.1"/>
</dbReference>
<dbReference type="PIR" id="F70341">
    <property type="entry name" value="F70341"/>
</dbReference>
<organism evidence="1 2">
    <name type="scientific">Aquifex aeolicus (strain VF5)</name>
    <dbReference type="NCBI Taxonomy" id="224324"/>
    <lineage>
        <taxon>Bacteria</taxon>
        <taxon>Pseudomonadati</taxon>
        <taxon>Aquificota</taxon>
        <taxon>Aquificia</taxon>
        <taxon>Aquificales</taxon>
        <taxon>Aquificaceae</taxon>
        <taxon>Aquifex</taxon>
    </lineage>
</organism>
<dbReference type="Pfam" id="PF07682">
    <property type="entry name" value="SOR"/>
    <property type="match status" value="1"/>
</dbReference>
<proteinExistence type="predicted"/>
<dbReference type="PATRIC" id="fig|224324.8.peg.378"/>
<evidence type="ECO:0000313" key="2">
    <source>
        <dbReference type="Proteomes" id="UP000000798"/>
    </source>
</evidence>
<dbReference type="eggNOG" id="ENOG502Z7Z0">
    <property type="taxonomic scope" value="Bacteria"/>
</dbReference>
<reference evidence="1 2" key="1">
    <citation type="journal article" date="1998" name="Nature">
        <title>The complete genome of the hyperthermophilic bacterium Aquifex aeolicus.</title>
        <authorList>
            <person name="Deckert G."/>
            <person name="Warren P.V."/>
            <person name="Gaasterland T."/>
            <person name="Young W.G."/>
            <person name="Lenox A.L."/>
            <person name="Graham D.E."/>
            <person name="Overbeek R."/>
            <person name="Snead M.A."/>
            <person name="Keller M."/>
            <person name="Aujay M."/>
            <person name="Huber R."/>
            <person name="Feldman R.A."/>
            <person name="Short J.M."/>
            <person name="Olson G.J."/>
            <person name="Swanson R.V."/>
        </authorList>
    </citation>
    <scope>NUCLEOTIDE SEQUENCE [LARGE SCALE GENOMIC DNA]</scope>
    <source>
        <strain evidence="1 2">VF5</strain>
    </source>
</reference>
<dbReference type="InterPro" id="IPR011661">
    <property type="entry name" value="S_Oase_red"/>
</dbReference>
<dbReference type="InterPro" id="IPR011008">
    <property type="entry name" value="Dimeric_a/b-barrel"/>
</dbReference>
<sequence>MLTDIKKGVAVAINKAKVNNTPRFQELMYQVGPKVCITTAMHEGFLGFHAFIQVGAHPLGGRFGAAKVINADSLEAIQREGLTAIKYNPLELWQYTVWEKWEDHEEMHYQQFDRIFELCVGCFTEVVEGPNEPIYVVREANMPPVIDFTDVPKVLGESMMQAMQGKGGIPKVRLLTQRIAVVGIHKVKEGMEEKFIEGAVETLELLNKYSAGMIGWMILEKIGESPYGTFQIKPPEFWEVVASRGAVPPKTRETIWGEYGKPEFQLEPAGHPKEFIVHMEWSRPESAMFGPALTAVNPKIKKVHDEKVMTTLAHIPPYYKVFMPLMEDLILFP</sequence>
<accession>O66762</accession>
<dbReference type="SUPFAM" id="SSF54909">
    <property type="entry name" value="Dimeric alpha+beta barrel"/>
    <property type="match status" value="1"/>
</dbReference>